<dbReference type="Proteomes" id="UP000295497">
    <property type="component" value="Chromosome"/>
</dbReference>
<sequence>MAAARGLVERGRRAAAGAARGAALAALTALAGLTVGAPARADLGDDAARVARMWSLSGARVARLPPIFVEHGRLRVVAIDPPPAGVAGVAGAPGAVSASGASGAASAGRATGASGAVAPKAEECLAVAFLAPRIVDFTLEPESSSGELSALEGLVHRLRGQDPEDERRIHSVAGAAAIVRCGDARETLRRVALEVLSPRGAFEVVVAASSGPPERLESILPERVSGPVAPRGDPGRPAEPGPLDARVARAARRARADGAPRVAPLDMRASTVGTGQFSVKLAEGCHRLDLMAEVPSATVRRATDLDAEAREAGTGRLLDRDRSDAPDARLDFCLGGSGVVEVPFLGAAGPVKVVLSDAQWPMPPHVPGYFGARARGNLAAALKRRHAPAPRAQAIAEAVGAQGDTLVPVEVEPGRCYFAAAALARGEMRALRISVELGDRAARDDAGEGGEGAGVAFCSEIEESAALRVSARGGSPVWVLAVWPMD</sequence>
<organism evidence="2 3">
    <name type="scientific">Sorangium cellulosum</name>
    <name type="common">Polyangium cellulosum</name>
    <dbReference type="NCBI Taxonomy" id="56"/>
    <lineage>
        <taxon>Bacteria</taxon>
        <taxon>Pseudomonadati</taxon>
        <taxon>Myxococcota</taxon>
        <taxon>Polyangia</taxon>
        <taxon>Polyangiales</taxon>
        <taxon>Polyangiaceae</taxon>
        <taxon>Sorangium</taxon>
    </lineage>
</organism>
<evidence type="ECO:0000256" key="1">
    <source>
        <dbReference type="SAM" id="MobiDB-lite"/>
    </source>
</evidence>
<evidence type="ECO:0000313" key="2">
    <source>
        <dbReference type="EMBL" id="AUX35088.1"/>
    </source>
</evidence>
<feature type="region of interest" description="Disordered" evidence="1">
    <location>
        <begin position="223"/>
        <end position="243"/>
    </location>
</feature>
<protein>
    <submittedName>
        <fullName evidence="2">Uncharacterized protein</fullName>
    </submittedName>
</protein>
<gene>
    <name evidence="2" type="ORF">SOCE836_072760</name>
</gene>
<dbReference type="AlphaFoldDB" id="A0A4P2QXV7"/>
<reference evidence="2 3" key="1">
    <citation type="submission" date="2015-09" db="EMBL/GenBank/DDBJ databases">
        <title>Sorangium comparison.</title>
        <authorList>
            <person name="Zaburannyi N."/>
            <person name="Bunk B."/>
            <person name="Overmann J."/>
            <person name="Mueller R."/>
        </authorList>
    </citation>
    <scope>NUCLEOTIDE SEQUENCE [LARGE SCALE GENOMIC DNA]</scope>
    <source>
        <strain evidence="2 3">So ce836</strain>
    </source>
</reference>
<dbReference type="RefSeq" id="WP_129578172.1">
    <property type="nucleotide sequence ID" value="NZ_CP012672.1"/>
</dbReference>
<dbReference type="EMBL" id="CP012672">
    <property type="protein sequence ID" value="AUX35088.1"/>
    <property type="molecule type" value="Genomic_DNA"/>
</dbReference>
<proteinExistence type="predicted"/>
<name>A0A4P2QXV7_SORCE</name>
<accession>A0A4P2QXV7</accession>
<evidence type="ECO:0000313" key="3">
    <source>
        <dbReference type="Proteomes" id="UP000295497"/>
    </source>
</evidence>